<evidence type="ECO:0000313" key="2">
    <source>
        <dbReference type="EMBL" id="KAI3424323.1"/>
    </source>
</evidence>
<sequence length="69" mass="7381">MSHELAKRFGPMHKPYVPANRDAEGYPEAEKAGLKHVAVRSSGRDSTYKPATGHVAPRPAAWSPTAGPS</sequence>
<evidence type="ECO:0000313" key="3">
    <source>
        <dbReference type="Proteomes" id="UP001055712"/>
    </source>
</evidence>
<dbReference type="EMBL" id="SIDB01000013">
    <property type="protein sequence ID" value="KAI3424323.1"/>
    <property type="molecule type" value="Genomic_DNA"/>
</dbReference>
<reference evidence="2" key="1">
    <citation type="journal article" date="2019" name="Plant J.">
        <title>Chlorella vulgaris genome assembly and annotation reveals the molecular basis for metabolic acclimation to high light conditions.</title>
        <authorList>
            <person name="Cecchin M."/>
            <person name="Marcolungo L."/>
            <person name="Rossato M."/>
            <person name="Girolomoni L."/>
            <person name="Cosentino E."/>
            <person name="Cuine S."/>
            <person name="Li-Beisson Y."/>
            <person name="Delledonne M."/>
            <person name="Ballottari M."/>
        </authorList>
    </citation>
    <scope>NUCLEOTIDE SEQUENCE</scope>
    <source>
        <strain evidence="2">211/11P</strain>
    </source>
</reference>
<reference evidence="2" key="2">
    <citation type="submission" date="2020-11" db="EMBL/GenBank/DDBJ databases">
        <authorList>
            <person name="Cecchin M."/>
            <person name="Marcolungo L."/>
            <person name="Rossato M."/>
            <person name="Girolomoni L."/>
            <person name="Cosentino E."/>
            <person name="Cuine S."/>
            <person name="Li-Beisson Y."/>
            <person name="Delledonne M."/>
            <person name="Ballottari M."/>
        </authorList>
    </citation>
    <scope>NUCLEOTIDE SEQUENCE</scope>
    <source>
        <strain evidence="2">211/11P</strain>
        <tissue evidence="2">Whole cell</tissue>
    </source>
</reference>
<name>A0A9D4TFP5_CHLVU</name>
<feature type="compositionally biased region" description="Basic and acidic residues" evidence="1">
    <location>
        <begin position="21"/>
        <end position="33"/>
    </location>
</feature>
<proteinExistence type="predicted"/>
<gene>
    <name evidence="2" type="ORF">D9Q98_009876</name>
</gene>
<accession>A0A9D4TFP5</accession>
<dbReference type="OrthoDB" id="508889at2759"/>
<comment type="caution">
    <text evidence="2">The sequence shown here is derived from an EMBL/GenBank/DDBJ whole genome shotgun (WGS) entry which is preliminary data.</text>
</comment>
<organism evidence="2 3">
    <name type="scientific">Chlorella vulgaris</name>
    <name type="common">Green alga</name>
    <dbReference type="NCBI Taxonomy" id="3077"/>
    <lineage>
        <taxon>Eukaryota</taxon>
        <taxon>Viridiplantae</taxon>
        <taxon>Chlorophyta</taxon>
        <taxon>core chlorophytes</taxon>
        <taxon>Trebouxiophyceae</taxon>
        <taxon>Chlorellales</taxon>
        <taxon>Chlorellaceae</taxon>
        <taxon>Chlorella clade</taxon>
        <taxon>Chlorella</taxon>
    </lineage>
</organism>
<protein>
    <submittedName>
        <fullName evidence="2">Uncharacterized protein</fullName>
    </submittedName>
</protein>
<feature type="region of interest" description="Disordered" evidence="1">
    <location>
        <begin position="1"/>
        <end position="69"/>
    </location>
</feature>
<dbReference type="Proteomes" id="UP001055712">
    <property type="component" value="Unassembled WGS sequence"/>
</dbReference>
<evidence type="ECO:0000256" key="1">
    <source>
        <dbReference type="SAM" id="MobiDB-lite"/>
    </source>
</evidence>
<keyword evidence="3" id="KW-1185">Reference proteome</keyword>
<dbReference type="AlphaFoldDB" id="A0A9D4TFP5"/>